<dbReference type="InterPro" id="IPR050769">
    <property type="entry name" value="NAT_camello-type"/>
</dbReference>
<protein>
    <submittedName>
        <fullName evidence="3">GNAT family N-acetyltransferase</fullName>
        <ecNumber evidence="3">2.3.-.-</ecNumber>
    </submittedName>
</protein>
<evidence type="ECO:0000256" key="1">
    <source>
        <dbReference type="ARBA" id="ARBA00022679"/>
    </source>
</evidence>
<sequence>MEIREMELEEIEPIRNLRLESYKEYEQFVSKEHWAVLKNTLISDNDLKNNAKIFVAELDDKIVGSVALFPPSIQAYDWSDTVQEFPEIRMLSVDPTIRGKGIGKALVKHCLKVSKEEQVTKIGLHTASFMKKALSLYESMGFERFPELDLEPMNDGIIVKALIMDLEKDTK</sequence>
<dbReference type="Gene3D" id="3.40.630.30">
    <property type="match status" value="1"/>
</dbReference>
<name>A0ABW0TP33_9BACL</name>
<dbReference type="InterPro" id="IPR016181">
    <property type="entry name" value="Acyl_CoA_acyltransferase"/>
</dbReference>
<feature type="domain" description="N-acetyltransferase" evidence="2">
    <location>
        <begin position="1"/>
        <end position="169"/>
    </location>
</feature>
<evidence type="ECO:0000313" key="4">
    <source>
        <dbReference type="Proteomes" id="UP001596109"/>
    </source>
</evidence>
<evidence type="ECO:0000313" key="3">
    <source>
        <dbReference type="EMBL" id="MFC5591236.1"/>
    </source>
</evidence>
<evidence type="ECO:0000259" key="2">
    <source>
        <dbReference type="PROSITE" id="PS51186"/>
    </source>
</evidence>
<dbReference type="InterPro" id="IPR000182">
    <property type="entry name" value="GNAT_dom"/>
</dbReference>
<dbReference type="CDD" id="cd04301">
    <property type="entry name" value="NAT_SF"/>
    <property type="match status" value="1"/>
</dbReference>
<dbReference type="EMBL" id="JBHSNO010000015">
    <property type="protein sequence ID" value="MFC5591236.1"/>
    <property type="molecule type" value="Genomic_DNA"/>
</dbReference>
<keyword evidence="4" id="KW-1185">Reference proteome</keyword>
<organism evidence="3 4">
    <name type="scientific">Sporosarcina soli</name>
    <dbReference type="NCBI Taxonomy" id="334736"/>
    <lineage>
        <taxon>Bacteria</taxon>
        <taxon>Bacillati</taxon>
        <taxon>Bacillota</taxon>
        <taxon>Bacilli</taxon>
        <taxon>Bacillales</taxon>
        <taxon>Caryophanaceae</taxon>
        <taxon>Sporosarcina</taxon>
    </lineage>
</organism>
<reference evidence="4" key="1">
    <citation type="journal article" date="2019" name="Int. J. Syst. Evol. Microbiol.">
        <title>The Global Catalogue of Microorganisms (GCM) 10K type strain sequencing project: providing services to taxonomists for standard genome sequencing and annotation.</title>
        <authorList>
            <consortium name="The Broad Institute Genomics Platform"/>
            <consortium name="The Broad Institute Genome Sequencing Center for Infectious Disease"/>
            <person name="Wu L."/>
            <person name="Ma J."/>
        </authorList>
    </citation>
    <scope>NUCLEOTIDE SEQUENCE [LARGE SCALE GENOMIC DNA]</scope>
    <source>
        <strain evidence="4">CGMCC 4.1434</strain>
    </source>
</reference>
<dbReference type="Proteomes" id="UP001596109">
    <property type="component" value="Unassembled WGS sequence"/>
</dbReference>
<dbReference type="PANTHER" id="PTHR13947:SF37">
    <property type="entry name" value="LD18367P"/>
    <property type="match status" value="1"/>
</dbReference>
<dbReference type="Pfam" id="PF00583">
    <property type="entry name" value="Acetyltransf_1"/>
    <property type="match status" value="1"/>
</dbReference>
<comment type="caution">
    <text evidence="3">The sequence shown here is derived from an EMBL/GenBank/DDBJ whole genome shotgun (WGS) entry which is preliminary data.</text>
</comment>
<gene>
    <name evidence="3" type="ORF">ACFPRA_20345</name>
</gene>
<dbReference type="PANTHER" id="PTHR13947">
    <property type="entry name" value="GNAT FAMILY N-ACETYLTRANSFERASE"/>
    <property type="match status" value="1"/>
</dbReference>
<proteinExistence type="predicted"/>
<dbReference type="RefSeq" id="WP_381438768.1">
    <property type="nucleotide sequence ID" value="NZ_JBHSNO010000015.1"/>
</dbReference>
<dbReference type="GO" id="GO:0016746">
    <property type="term" value="F:acyltransferase activity"/>
    <property type="evidence" value="ECO:0007669"/>
    <property type="project" value="UniProtKB-KW"/>
</dbReference>
<keyword evidence="3" id="KW-0012">Acyltransferase</keyword>
<dbReference type="SUPFAM" id="SSF55729">
    <property type="entry name" value="Acyl-CoA N-acyltransferases (Nat)"/>
    <property type="match status" value="1"/>
</dbReference>
<dbReference type="PROSITE" id="PS51186">
    <property type="entry name" value="GNAT"/>
    <property type="match status" value="1"/>
</dbReference>
<dbReference type="EC" id="2.3.-.-" evidence="3"/>
<keyword evidence="1 3" id="KW-0808">Transferase</keyword>
<accession>A0ABW0TP33</accession>